<dbReference type="Proteomes" id="UP001205601">
    <property type="component" value="Unassembled WGS sequence"/>
</dbReference>
<dbReference type="InterPro" id="IPR011010">
    <property type="entry name" value="DNA_brk_join_enz"/>
</dbReference>
<organism evidence="3 4">
    <name type="scientific">Albidovulum sediminis</name>
    <dbReference type="NCBI Taxonomy" id="3066345"/>
    <lineage>
        <taxon>Bacteria</taxon>
        <taxon>Pseudomonadati</taxon>
        <taxon>Pseudomonadota</taxon>
        <taxon>Alphaproteobacteria</taxon>
        <taxon>Rhodobacterales</taxon>
        <taxon>Paracoccaceae</taxon>
        <taxon>Albidovulum</taxon>
    </lineage>
</organism>
<name>A0ABT2NRX0_9RHOB</name>
<dbReference type="Gene3D" id="1.10.443.10">
    <property type="entry name" value="Intergrase catalytic core"/>
    <property type="match status" value="1"/>
</dbReference>
<comment type="caution">
    <text evidence="3">The sequence shown here is derived from an EMBL/GenBank/DDBJ whole genome shotgun (WGS) entry which is preliminary data.</text>
</comment>
<dbReference type="EMBL" id="JAOCQF010000006">
    <property type="protein sequence ID" value="MCT8331682.1"/>
    <property type="molecule type" value="Genomic_DNA"/>
</dbReference>
<feature type="region of interest" description="Disordered" evidence="2">
    <location>
        <begin position="367"/>
        <end position="386"/>
    </location>
</feature>
<proteinExistence type="predicted"/>
<dbReference type="InterPro" id="IPR013762">
    <property type="entry name" value="Integrase-like_cat_sf"/>
</dbReference>
<keyword evidence="4" id="KW-1185">Reference proteome</keyword>
<gene>
    <name evidence="3" type="ORF">N5I32_19375</name>
</gene>
<reference evidence="4" key="1">
    <citation type="submission" date="2023-07" db="EMBL/GenBank/DDBJ databases">
        <title>Defluviimonas sediminis sp. nov., isolated from mangrove sediment.</title>
        <authorList>
            <person name="Liu L."/>
            <person name="Li J."/>
            <person name="Huang Y."/>
            <person name="Pan J."/>
            <person name="Li M."/>
        </authorList>
    </citation>
    <scope>NUCLEOTIDE SEQUENCE [LARGE SCALE GENOMIC DNA]</scope>
    <source>
        <strain evidence="4">FT324</strain>
    </source>
</reference>
<sequence length="386" mass="42860">MTPVSLKFSDWPAEDRDFWPGLFRKGHPLDEAGPLSHLRPATVDGTTYSYGCWLAWLAREHPALLSITPAARLTPEALVDWLESMSHLSKISCGMHLDRVMRVVRSLLPRADLERHRQVQRYLHSLARGTTSARKHGRVVETRVLFEAGKAHYQRHASEAATSVKCARACKDAMMIVLLALMPMRRRAYANLELGRSLLRTRSGWRVVLDGSDLKCGQSWESAVHEPAASLLTHYVEVVLPRLRVAGAADAGRLWLTIHGTPYHEAHLGARITLLTSRLIGRAICPHLFRDCAATTLALRSADEARAIRSLLGQTSERTATRHYIQAKSMEAARVLQEGIDELKRRNGMQGSVRATVRPAAPVISPKTLMKTTPTGGAPAGYCKER</sequence>
<evidence type="ECO:0000313" key="4">
    <source>
        <dbReference type="Proteomes" id="UP001205601"/>
    </source>
</evidence>
<dbReference type="SUPFAM" id="SSF56349">
    <property type="entry name" value="DNA breaking-rejoining enzymes"/>
    <property type="match status" value="1"/>
</dbReference>
<evidence type="ECO:0008006" key="5">
    <source>
        <dbReference type="Google" id="ProtNLM"/>
    </source>
</evidence>
<evidence type="ECO:0000256" key="1">
    <source>
        <dbReference type="ARBA" id="ARBA00023172"/>
    </source>
</evidence>
<protein>
    <recommendedName>
        <fullName evidence="5">Tyr recombinase domain-containing protein</fullName>
    </recommendedName>
</protein>
<dbReference type="RefSeq" id="WP_261497590.1">
    <property type="nucleotide sequence ID" value="NZ_JAOCQF010000006.1"/>
</dbReference>
<accession>A0ABT2NRX0</accession>
<keyword evidence="1" id="KW-0233">DNA recombination</keyword>
<evidence type="ECO:0000313" key="3">
    <source>
        <dbReference type="EMBL" id="MCT8331682.1"/>
    </source>
</evidence>
<evidence type="ECO:0000256" key="2">
    <source>
        <dbReference type="SAM" id="MobiDB-lite"/>
    </source>
</evidence>